<sequence>SLSRNSPSVHARSTAHRPESRSTSVGAMMIYSRAISEHRPPTEKEVAMLERIEEREQRIAEARHRVEVEEEHREQEFIQKQLKKLKQSMRNIVEKEYKRNTSINCLRIKREEQMIMIRERQRRIDEERQFRRELRGSDRTALRGNSVCPESHC</sequence>
<feature type="coiled-coil region" evidence="1">
    <location>
        <begin position="49"/>
        <end position="95"/>
    </location>
</feature>
<evidence type="ECO:0000313" key="4">
    <source>
        <dbReference type="Proteomes" id="UP000283634"/>
    </source>
</evidence>
<proteinExistence type="predicted"/>
<dbReference type="RefSeq" id="XP_029239535.1">
    <property type="nucleotide sequence ID" value="XM_029380692.1"/>
</dbReference>
<evidence type="ECO:0000256" key="2">
    <source>
        <dbReference type="SAM" id="MobiDB-lite"/>
    </source>
</evidence>
<keyword evidence="1" id="KW-0175">Coiled coil</keyword>
<organism evidence="3 4">
    <name type="scientific">Trypanosoma rangeli</name>
    <dbReference type="NCBI Taxonomy" id="5698"/>
    <lineage>
        <taxon>Eukaryota</taxon>
        <taxon>Discoba</taxon>
        <taxon>Euglenozoa</taxon>
        <taxon>Kinetoplastea</taxon>
        <taxon>Metakinetoplastina</taxon>
        <taxon>Trypanosomatida</taxon>
        <taxon>Trypanosomatidae</taxon>
        <taxon>Trypanosoma</taxon>
        <taxon>Herpetosoma</taxon>
    </lineage>
</organism>
<feature type="non-terminal residue" evidence="3">
    <location>
        <position position="1"/>
    </location>
</feature>
<evidence type="ECO:0000313" key="3">
    <source>
        <dbReference type="EMBL" id="RNF06923.1"/>
    </source>
</evidence>
<reference evidence="3 4" key="1">
    <citation type="journal article" date="2018" name="BMC Genomics">
        <title>Genomic comparison of Trypanosoma conorhini and Trypanosoma rangeli to Trypanosoma cruzi strains of high and low virulence.</title>
        <authorList>
            <person name="Bradwell K.R."/>
            <person name="Koparde V.N."/>
            <person name="Matveyev A.V."/>
            <person name="Serrano M.G."/>
            <person name="Alves J.M."/>
            <person name="Parikh H."/>
            <person name="Huang B."/>
            <person name="Lee V."/>
            <person name="Espinosa-Alvarez O."/>
            <person name="Ortiz P.A."/>
            <person name="Costa-Martins A.G."/>
            <person name="Teixeira M.M."/>
            <person name="Buck G.A."/>
        </authorList>
    </citation>
    <scope>NUCLEOTIDE SEQUENCE [LARGE SCALE GENOMIC DNA]</scope>
    <source>
        <strain evidence="3 4">AM80</strain>
    </source>
</reference>
<dbReference type="Proteomes" id="UP000283634">
    <property type="component" value="Unassembled WGS sequence"/>
</dbReference>
<name>A0A422NN65_TRYRA</name>
<dbReference type="AlphaFoldDB" id="A0A422NN65"/>
<dbReference type="GeneID" id="40327672"/>
<evidence type="ECO:0000256" key="1">
    <source>
        <dbReference type="SAM" id="Coils"/>
    </source>
</evidence>
<feature type="region of interest" description="Disordered" evidence="2">
    <location>
        <begin position="1"/>
        <end position="25"/>
    </location>
</feature>
<accession>A0A422NN65</accession>
<dbReference type="EMBL" id="MKGL01000098">
    <property type="protein sequence ID" value="RNF06923.1"/>
    <property type="molecule type" value="Genomic_DNA"/>
</dbReference>
<keyword evidence="4" id="KW-1185">Reference proteome</keyword>
<protein>
    <submittedName>
        <fullName evidence="3">Uncharacterized protein</fullName>
    </submittedName>
</protein>
<gene>
    <name evidence="3" type="ORF">TraAM80_03739</name>
</gene>
<comment type="caution">
    <text evidence="3">The sequence shown here is derived from an EMBL/GenBank/DDBJ whole genome shotgun (WGS) entry which is preliminary data.</text>
</comment>